<reference evidence="3 4" key="1">
    <citation type="journal article" date="2010" name="Nature">
        <title>The Ectocarpus genome and the independent evolution of multicellularity in brown algae.</title>
        <authorList>
            <person name="Cock J.M."/>
            <person name="Sterck L."/>
            <person name="Rouze P."/>
            <person name="Scornet D."/>
            <person name="Allen A.E."/>
            <person name="Amoutzias G."/>
            <person name="Anthouard V."/>
            <person name="Artiguenave F."/>
            <person name="Aury J.M."/>
            <person name="Badger J.H."/>
            <person name="Beszteri B."/>
            <person name="Billiau K."/>
            <person name="Bonnet E."/>
            <person name="Bothwell J.H."/>
            <person name="Bowler C."/>
            <person name="Boyen C."/>
            <person name="Brownlee C."/>
            <person name="Carrano C.J."/>
            <person name="Charrier B."/>
            <person name="Cho G.Y."/>
            <person name="Coelho S.M."/>
            <person name="Collen J."/>
            <person name="Corre E."/>
            <person name="Da Silva C."/>
            <person name="Delage L."/>
            <person name="Delaroque N."/>
            <person name="Dittami S.M."/>
            <person name="Doulbeau S."/>
            <person name="Elias M."/>
            <person name="Farnham G."/>
            <person name="Gachon C.M."/>
            <person name="Gschloessl B."/>
            <person name="Heesch S."/>
            <person name="Jabbari K."/>
            <person name="Jubin C."/>
            <person name="Kawai H."/>
            <person name="Kimura K."/>
            <person name="Kloareg B."/>
            <person name="Kupper F.C."/>
            <person name="Lang D."/>
            <person name="Le Bail A."/>
            <person name="Leblanc C."/>
            <person name="Lerouge P."/>
            <person name="Lohr M."/>
            <person name="Lopez P.J."/>
            <person name="Martens C."/>
            <person name="Maumus F."/>
            <person name="Michel G."/>
            <person name="Miranda-Saavedra D."/>
            <person name="Morales J."/>
            <person name="Moreau H."/>
            <person name="Motomura T."/>
            <person name="Nagasato C."/>
            <person name="Napoli C.A."/>
            <person name="Nelson D.R."/>
            <person name="Nyvall-Collen P."/>
            <person name="Peters A.F."/>
            <person name="Pommier C."/>
            <person name="Potin P."/>
            <person name="Poulain J."/>
            <person name="Quesneville H."/>
            <person name="Read B."/>
            <person name="Rensing S.A."/>
            <person name="Ritter A."/>
            <person name="Rousvoal S."/>
            <person name="Samanta M."/>
            <person name="Samson G."/>
            <person name="Schroeder D.C."/>
            <person name="Segurens B."/>
            <person name="Strittmatter M."/>
            <person name="Tonon T."/>
            <person name="Tregear J.W."/>
            <person name="Valentin K."/>
            <person name="von Dassow P."/>
            <person name="Yamagishi T."/>
            <person name="Van de Peer Y."/>
            <person name="Wincker P."/>
        </authorList>
    </citation>
    <scope>NUCLEOTIDE SEQUENCE [LARGE SCALE GENOMIC DNA]</scope>
    <source>
        <strain evidence="4">Ec32 / CCAP1310/4</strain>
    </source>
</reference>
<feature type="region of interest" description="Disordered" evidence="1">
    <location>
        <begin position="229"/>
        <end position="390"/>
    </location>
</feature>
<feature type="compositionally biased region" description="Basic residues" evidence="1">
    <location>
        <begin position="331"/>
        <end position="344"/>
    </location>
</feature>
<feature type="compositionally biased region" description="Basic and acidic residues" evidence="1">
    <location>
        <begin position="639"/>
        <end position="652"/>
    </location>
</feature>
<feature type="compositionally biased region" description="Polar residues" evidence="1">
    <location>
        <begin position="537"/>
        <end position="561"/>
    </location>
</feature>
<keyword evidence="4" id="KW-1185">Reference proteome</keyword>
<feature type="compositionally biased region" description="Polar residues" evidence="1">
    <location>
        <begin position="509"/>
        <end position="525"/>
    </location>
</feature>
<feature type="compositionally biased region" description="Low complexity" evidence="1">
    <location>
        <begin position="292"/>
        <end position="305"/>
    </location>
</feature>
<proteinExistence type="predicted"/>
<evidence type="ECO:0000313" key="3">
    <source>
        <dbReference type="EMBL" id="CBJ27697.1"/>
    </source>
</evidence>
<accession>D7G7F5</accession>
<feature type="compositionally biased region" description="Acidic residues" evidence="1">
    <location>
        <begin position="137"/>
        <end position="159"/>
    </location>
</feature>
<organism evidence="3 4">
    <name type="scientific">Ectocarpus siliculosus</name>
    <name type="common">Brown alga</name>
    <name type="synonym">Conferva siliculosa</name>
    <dbReference type="NCBI Taxonomy" id="2880"/>
    <lineage>
        <taxon>Eukaryota</taxon>
        <taxon>Sar</taxon>
        <taxon>Stramenopiles</taxon>
        <taxon>Ochrophyta</taxon>
        <taxon>PX clade</taxon>
        <taxon>Phaeophyceae</taxon>
        <taxon>Ectocarpales</taxon>
        <taxon>Ectocarpaceae</taxon>
        <taxon>Ectocarpus</taxon>
    </lineage>
</organism>
<dbReference type="EMBL" id="FN649740">
    <property type="protein sequence ID" value="CBJ27697.1"/>
    <property type="molecule type" value="Genomic_DNA"/>
</dbReference>
<keyword evidence="2" id="KW-0732">Signal</keyword>
<dbReference type="InParanoid" id="D7G7F5"/>
<feature type="compositionally biased region" description="Basic and acidic residues" evidence="1">
    <location>
        <begin position="42"/>
        <end position="55"/>
    </location>
</feature>
<evidence type="ECO:0000313" key="4">
    <source>
        <dbReference type="Proteomes" id="UP000002630"/>
    </source>
</evidence>
<feature type="region of interest" description="Disordered" evidence="1">
    <location>
        <begin position="133"/>
        <end position="215"/>
    </location>
</feature>
<feature type="signal peptide" evidence="2">
    <location>
        <begin position="1"/>
        <end position="21"/>
    </location>
</feature>
<feature type="compositionally biased region" description="Basic and acidic residues" evidence="1">
    <location>
        <begin position="172"/>
        <end position="187"/>
    </location>
</feature>
<name>D7G7F5_ECTSI</name>
<feature type="compositionally biased region" description="Low complexity" evidence="1">
    <location>
        <begin position="471"/>
        <end position="482"/>
    </location>
</feature>
<feature type="compositionally biased region" description="Polar residues" evidence="1">
    <location>
        <begin position="441"/>
        <end position="450"/>
    </location>
</feature>
<feature type="region of interest" description="Disordered" evidence="1">
    <location>
        <begin position="413"/>
        <end position="618"/>
    </location>
</feature>
<dbReference type="Proteomes" id="UP000002630">
    <property type="component" value="Linkage Group LG15"/>
</dbReference>
<feature type="region of interest" description="Disordered" evidence="1">
    <location>
        <begin position="39"/>
        <end position="71"/>
    </location>
</feature>
<protein>
    <submittedName>
        <fullName evidence="3">Uncharacterized protein</fullName>
    </submittedName>
</protein>
<evidence type="ECO:0000256" key="1">
    <source>
        <dbReference type="SAM" id="MobiDB-lite"/>
    </source>
</evidence>
<feature type="compositionally biased region" description="Low complexity" evidence="1">
    <location>
        <begin position="229"/>
        <end position="252"/>
    </location>
</feature>
<feature type="region of interest" description="Disordered" evidence="1">
    <location>
        <begin position="630"/>
        <end position="652"/>
    </location>
</feature>
<feature type="compositionally biased region" description="Low complexity" evidence="1">
    <location>
        <begin position="418"/>
        <end position="433"/>
    </location>
</feature>
<dbReference type="EMBL" id="FN649064">
    <property type="protein sequence ID" value="CBJ27697.1"/>
    <property type="molecule type" value="Genomic_DNA"/>
</dbReference>
<gene>
    <name evidence="3" type="ORF">Esi_0083_0018</name>
</gene>
<feature type="chain" id="PRO_5003096223" evidence="2">
    <location>
        <begin position="22"/>
        <end position="687"/>
    </location>
</feature>
<dbReference type="OrthoDB" id="10430968at2759"/>
<dbReference type="AlphaFoldDB" id="D7G7F5"/>
<evidence type="ECO:0000256" key="2">
    <source>
        <dbReference type="SAM" id="SignalP"/>
    </source>
</evidence>
<feature type="compositionally biased region" description="Low complexity" evidence="1">
    <location>
        <begin position="160"/>
        <end position="169"/>
    </location>
</feature>
<sequence>MRWHGSIAVLCVLRLSLLATASQLTSRLISKNAIAVGTLGRQGREEERTERKPGRSGETTTPMHRKEDEKPSEEFWEHFFREENFQGKTLGDFLNDASPTPTAVKKREAWFDVPHRELFYKEEDLRCFRTNGTYIGDDWDPDDLEEEAVGSEQEPDQESEPPTVSVSSSADDAIRVPRRKEAEHTGCQEEGEWEEEGEGRLPGTGSTVNRPAQTPEELCLGAAAFAAASAAYGRPSSSSSTPLAPGGLALPSQGGGGTNGSSEGSGNLPVEGNRVGKTRSSGRYRSSTAAASCGRSVNGSSSGSGSKEGHPTGSSRNVKKSGGHGGPKQQQKQRHERVGGKRQRSAASGDGGLTGASVGDSSGDDPRKKRRAAGGVLAPTSSSLGRAAATKSVLDEIGVANNKDPMQKKLREFRQKKSSTATAVAGAGTSKASTKGKRAVSKTTSVQSVAAMQAKPARGRPASTRGRTSVASAHADAAPRAAVRGSRSASLKGSVASAVGSPARGRAGTVSSTPGGVSLGVSTASIAGGAEAEAKKNVSSSTNVPRSNPKTVSKPVTTVKRSVSGNGSGVGGPKSAREQSTGVKRKGPTVLSSNVTDRTKRRPSGKNKTDKDDSAALSFDEDLKAKLAAHNRGVTKGRHTYEPSKGRVKDWKKWESKTGKKYYSLNPDEKADANREILAMLAAEKDG</sequence>